<keyword evidence="1" id="KW-1133">Transmembrane helix</keyword>
<protein>
    <submittedName>
        <fullName evidence="2">Uncharacterized protein</fullName>
    </submittedName>
</protein>
<evidence type="ECO:0000256" key="1">
    <source>
        <dbReference type="SAM" id="Phobius"/>
    </source>
</evidence>
<gene>
    <name evidence="2" type="ORF">B9Q06_04735</name>
</gene>
<keyword evidence="1" id="KW-0812">Transmembrane</keyword>
<dbReference type="AlphaFoldDB" id="A0A2R6BAN0"/>
<dbReference type="EMBL" id="NEXH01000007">
    <property type="protein sequence ID" value="PSN95682.1"/>
    <property type="molecule type" value="Genomic_DNA"/>
</dbReference>
<comment type="caution">
    <text evidence="2">The sequence shown here is derived from an EMBL/GenBank/DDBJ whole genome shotgun (WGS) entry which is preliminary data.</text>
</comment>
<name>A0A2R6BAN0_9ARCH</name>
<feature type="transmembrane region" description="Helical" evidence="1">
    <location>
        <begin position="40"/>
        <end position="70"/>
    </location>
</feature>
<accession>A0A2R6BAN0</accession>
<reference evidence="2 3" key="1">
    <citation type="submission" date="2017-04" db="EMBL/GenBank/DDBJ databases">
        <title>Novel microbial lineages endemic to geothermal iron-oxide mats fill important gaps in the evolutionary history of Archaea.</title>
        <authorList>
            <person name="Jay Z.J."/>
            <person name="Beam J.P."/>
            <person name="Dlakic M."/>
            <person name="Rusch D.B."/>
            <person name="Kozubal M.A."/>
            <person name="Inskeep W.P."/>
        </authorList>
    </citation>
    <scope>NUCLEOTIDE SEQUENCE [LARGE SCALE GENOMIC DNA]</scope>
    <source>
        <strain evidence="2">ECH_B_2</strain>
    </source>
</reference>
<proteinExistence type="predicted"/>
<evidence type="ECO:0000313" key="2">
    <source>
        <dbReference type="EMBL" id="PSN95682.1"/>
    </source>
</evidence>
<sequence>MTLVAWMVTIRFLNLEKYKQSSFGSYVAKYVNKEMRVSRFLVVLMMIGAWFFATIWALIPIGALLILYAWSRGKLS</sequence>
<organism evidence="2 3">
    <name type="scientific">Candidatus Marsarchaeota G2 archaeon ECH_B_2</name>
    <dbReference type="NCBI Taxonomy" id="1978160"/>
    <lineage>
        <taxon>Archaea</taxon>
        <taxon>Candidatus Marsarchaeota</taxon>
        <taxon>Candidatus Marsarchaeota group 2</taxon>
    </lineage>
</organism>
<dbReference type="Proteomes" id="UP000241284">
    <property type="component" value="Unassembled WGS sequence"/>
</dbReference>
<keyword evidence="1" id="KW-0472">Membrane</keyword>
<evidence type="ECO:0000313" key="3">
    <source>
        <dbReference type="Proteomes" id="UP000241284"/>
    </source>
</evidence>